<dbReference type="KEGG" id="cel:CELE_Y9C9A.10"/>
<keyword evidence="6" id="KW-0552">Olfaction</keyword>
<accession>Q9N2T5</accession>
<evidence type="ECO:0000313" key="21">
    <source>
        <dbReference type="Proteomes" id="UP000001940"/>
    </source>
</evidence>
<dbReference type="GO" id="GO:0038022">
    <property type="term" value="F:G protein-coupled olfactory receptor activity"/>
    <property type="evidence" value="ECO:0000318"/>
    <property type="project" value="GO_Central"/>
</dbReference>
<evidence type="ECO:0000256" key="6">
    <source>
        <dbReference type="ARBA" id="ARBA00022725"/>
    </source>
</evidence>
<evidence type="ECO:0000256" key="4">
    <source>
        <dbReference type="ARBA" id="ARBA00022606"/>
    </source>
</evidence>
<keyword evidence="11" id="KW-0325">Glycoprotein</keyword>
<dbReference type="PhylomeDB" id="Q9N2T5"/>
<dbReference type="FunFam" id="1.20.1070.10:FF:000128">
    <property type="entry name" value="Seven TM Receptor"/>
    <property type="match status" value="1"/>
</dbReference>
<dbReference type="GO" id="GO:0005886">
    <property type="term" value="C:plasma membrane"/>
    <property type="evidence" value="ECO:0000318"/>
    <property type="project" value="GO_Central"/>
</dbReference>
<keyword evidence="10 20" id="KW-0675">Receptor</keyword>
<evidence type="ECO:0000256" key="7">
    <source>
        <dbReference type="ARBA" id="ARBA00022989"/>
    </source>
</evidence>
<feature type="transmembrane region" description="Helical" evidence="19">
    <location>
        <begin position="12"/>
        <end position="32"/>
    </location>
</feature>
<feature type="transmembrane region" description="Helical" evidence="19">
    <location>
        <begin position="134"/>
        <end position="155"/>
    </location>
</feature>
<evidence type="ECO:0000313" key="22">
    <source>
        <dbReference type="WormBase" id="Y9C9A.10"/>
    </source>
</evidence>
<proteinExistence type="inferred from homology"/>
<evidence type="ECO:0000256" key="5">
    <source>
        <dbReference type="ARBA" id="ARBA00022692"/>
    </source>
</evidence>
<evidence type="ECO:0000256" key="18">
    <source>
        <dbReference type="ARBA" id="ARBA00082489"/>
    </source>
</evidence>
<comment type="subcellular location">
    <subcellularLocation>
        <location evidence="1">Cell projection</location>
        <location evidence="1">Cilium membrane</location>
        <topology evidence="1">Multi-pass membrane protein</topology>
    </subcellularLocation>
</comment>
<evidence type="ECO:0000256" key="2">
    <source>
        <dbReference type="ARBA" id="ARBA00022475"/>
    </source>
</evidence>
<evidence type="ECO:0000313" key="20">
    <source>
        <dbReference type="EMBL" id="CCD68694.1"/>
    </source>
</evidence>
<evidence type="ECO:0000256" key="17">
    <source>
        <dbReference type="ARBA" id="ARBA00078653"/>
    </source>
</evidence>
<keyword evidence="4" id="KW-0716">Sensory transduction</keyword>
<comment type="function">
    <text evidence="13">An odorant receptor which affects chemotaxis to the volatile odorant diacetyl. Specifies AWA neuronal cell fate via the odr-7 pathway.</text>
</comment>
<dbReference type="PANTHER" id="PTHR22943:SF251">
    <property type="entry name" value="SEVEN TM RECEPTOR"/>
    <property type="match status" value="1"/>
</dbReference>
<comment type="subunit">
    <text evidence="15">Interacts with odr-4.</text>
</comment>
<evidence type="ECO:0000256" key="9">
    <source>
        <dbReference type="ARBA" id="ARBA00023136"/>
    </source>
</evidence>
<protein>
    <recommendedName>
        <fullName evidence="16">Serpentine receptor class r-10</fullName>
    </recommendedName>
    <alternativeName>
        <fullName evidence="17">Odorant response abnormal protein 10</fullName>
    </alternativeName>
    <alternativeName>
        <fullName evidence="18">Olfactory receptor 10</fullName>
    </alternativeName>
</protein>
<evidence type="ECO:0000256" key="13">
    <source>
        <dbReference type="ARBA" id="ARBA00054965"/>
    </source>
</evidence>
<dbReference type="InterPro" id="IPR019428">
    <property type="entry name" value="7TM_GPCR_serpentine_rcpt_Str"/>
</dbReference>
<feature type="transmembrane region" description="Helical" evidence="19">
    <location>
        <begin position="90"/>
        <end position="113"/>
    </location>
</feature>
<keyword evidence="3" id="KW-0145">Chemotaxis</keyword>
<evidence type="ECO:0000256" key="16">
    <source>
        <dbReference type="ARBA" id="ARBA00067967"/>
    </source>
</evidence>
<keyword evidence="7 19" id="KW-1133">Transmembrane helix</keyword>
<evidence type="ECO:0000256" key="11">
    <source>
        <dbReference type="ARBA" id="ARBA00023180"/>
    </source>
</evidence>
<keyword evidence="12" id="KW-0966">Cell projection</keyword>
<feature type="transmembrane region" description="Helical" evidence="19">
    <location>
        <begin position="253"/>
        <end position="277"/>
    </location>
</feature>
<dbReference type="eggNOG" id="ENOG502TG15">
    <property type="taxonomic scope" value="Eukaryota"/>
</dbReference>
<keyword evidence="8" id="KW-0969">Cilium</keyword>
<evidence type="ECO:0000256" key="3">
    <source>
        <dbReference type="ARBA" id="ARBA00022500"/>
    </source>
</evidence>
<feature type="transmembrane region" description="Helical" evidence="19">
    <location>
        <begin position="283"/>
        <end position="307"/>
    </location>
</feature>
<keyword evidence="21" id="KW-1185">Reference proteome</keyword>
<sequence>MGTFSLIKSITQPIAVVLSVLVNSVLILLVVTNSPRKMGSYKYLLIYFSALTIVYAANDFVSAPYMFNDDSTVVVLVDLKNNLLKDRPDLLLLAVVSGVSCFGISLYAIAINFMYRYFAVQREGRLRYFSGCRLVFWISLSIIGGIMTGLTFYAIGSRQEISHGLRENLETMYDLDMHRTQYWVFLYWQPKDGNQDLTAKDIMANLGLTTSMVIPILLIVFFGTKTYRKVKNLTTHGKSEYSKRLQMQLYKALVAQIIIPSVFLFLPTLLIAAGPLFKLNIPWASLPLSILFSMFSVMDSIPIIFLVDEYRNALFEFFGGFCCVNEVVPASARDTSSTQL</sequence>
<dbReference type="GO" id="GO:0060170">
    <property type="term" value="C:ciliary membrane"/>
    <property type="evidence" value="ECO:0007669"/>
    <property type="project" value="UniProtKB-SubCell"/>
</dbReference>
<dbReference type="InParanoid" id="Q9N2T5"/>
<dbReference type="Pfam" id="PF10326">
    <property type="entry name" value="7TM_GPCR_Str"/>
    <property type="match status" value="1"/>
</dbReference>
<evidence type="ECO:0000256" key="8">
    <source>
        <dbReference type="ARBA" id="ARBA00023069"/>
    </source>
</evidence>
<dbReference type="AGR" id="WB:WBGene00006201"/>
<keyword evidence="2" id="KW-1003">Cell membrane</keyword>
<dbReference type="GeneID" id="189415"/>
<evidence type="ECO:0000256" key="12">
    <source>
        <dbReference type="ARBA" id="ARBA00023273"/>
    </source>
</evidence>
<evidence type="ECO:0000256" key="1">
    <source>
        <dbReference type="ARBA" id="ARBA00004272"/>
    </source>
</evidence>
<reference evidence="20 21" key="1">
    <citation type="journal article" date="1998" name="Science">
        <title>Genome sequence of the nematode C. elegans: a platform for investigating biology.</title>
        <authorList>
            <consortium name="The C. elegans sequencing consortium"/>
            <person name="Sulson J.E."/>
            <person name="Waterston R."/>
        </authorList>
    </citation>
    <scope>NUCLEOTIDE SEQUENCE [LARGE SCALE GENOMIC DNA]</scope>
    <source>
        <strain evidence="20 21">Bristol N2</strain>
    </source>
</reference>
<name>Q9N2T5_CAEEL</name>
<comment type="similarity">
    <text evidence="14">Belongs to the nematode receptor-like protein str family.</text>
</comment>
<feature type="transmembrane region" description="Helical" evidence="19">
    <location>
        <begin position="202"/>
        <end position="222"/>
    </location>
</feature>
<dbReference type="RefSeq" id="NP_500674.1">
    <property type="nucleotide sequence ID" value="NM_068273.1"/>
</dbReference>
<dbReference type="CTD" id="189415"/>
<evidence type="ECO:0000256" key="14">
    <source>
        <dbReference type="ARBA" id="ARBA00061678"/>
    </source>
</evidence>
<dbReference type="SUPFAM" id="SSF81321">
    <property type="entry name" value="Family A G protein-coupled receptor-like"/>
    <property type="match status" value="1"/>
</dbReference>
<evidence type="ECO:0000256" key="19">
    <source>
        <dbReference type="SAM" id="Phobius"/>
    </source>
</evidence>
<gene>
    <name evidence="20 22" type="primary">str-155</name>
    <name evidence="20" type="ORF">CELE_Y9C9A.10</name>
    <name evidence="22" type="ORF">Y9C9A.10</name>
</gene>
<keyword evidence="5 19" id="KW-0812">Transmembrane</keyword>
<feature type="transmembrane region" description="Helical" evidence="19">
    <location>
        <begin position="44"/>
        <end position="67"/>
    </location>
</feature>
<keyword evidence="9 19" id="KW-0472">Membrane</keyword>
<dbReference type="GO" id="GO:0006935">
    <property type="term" value="P:chemotaxis"/>
    <property type="evidence" value="ECO:0007669"/>
    <property type="project" value="UniProtKB-KW"/>
</dbReference>
<dbReference type="HOGENOM" id="CLU_036335_2_0_1"/>
<dbReference type="Proteomes" id="UP000001940">
    <property type="component" value="Chromosome IV"/>
</dbReference>
<dbReference type="UCSC" id="Y9C9A.10">
    <property type="organism name" value="c. elegans"/>
</dbReference>
<dbReference type="PANTHER" id="PTHR22943">
    <property type="entry name" value="7-TRANSMEMBRANE DOMAIN RECEPTOR C.ELEGANS"/>
    <property type="match status" value="1"/>
</dbReference>
<dbReference type="PaxDb" id="6239-Y9C9A.10"/>
<dbReference type="GO" id="GO:0007186">
    <property type="term" value="P:G protein-coupled receptor signaling pathway"/>
    <property type="evidence" value="ECO:0000318"/>
    <property type="project" value="GO_Central"/>
</dbReference>
<evidence type="ECO:0000256" key="10">
    <source>
        <dbReference type="ARBA" id="ARBA00023170"/>
    </source>
</evidence>
<dbReference type="AlphaFoldDB" id="Q9N2T5"/>
<dbReference type="SMR" id="Q9N2T5"/>
<dbReference type="EMBL" id="BX284604">
    <property type="protein sequence ID" value="CCD68694.1"/>
    <property type="molecule type" value="Genomic_DNA"/>
</dbReference>
<organism evidence="20 21">
    <name type="scientific">Caenorhabditis elegans</name>
    <dbReference type="NCBI Taxonomy" id="6239"/>
    <lineage>
        <taxon>Eukaryota</taxon>
        <taxon>Metazoa</taxon>
        <taxon>Ecdysozoa</taxon>
        <taxon>Nematoda</taxon>
        <taxon>Chromadorea</taxon>
        <taxon>Rhabditida</taxon>
        <taxon>Rhabditina</taxon>
        <taxon>Rhabditomorpha</taxon>
        <taxon>Rhabditoidea</taxon>
        <taxon>Rhabditidae</taxon>
        <taxon>Peloderinae</taxon>
        <taxon>Caenorhabditis</taxon>
    </lineage>
</organism>
<dbReference type="GO" id="GO:0042048">
    <property type="term" value="P:olfactory behavior"/>
    <property type="evidence" value="ECO:0000318"/>
    <property type="project" value="GO_Central"/>
</dbReference>
<dbReference type="Gene3D" id="1.20.1070.10">
    <property type="entry name" value="Rhodopsin 7-helix transmembrane proteins"/>
    <property type="match status" value="1"/>
</dbReference>
<evidence type="ECO:0000256" key="15">
    <source>
        <dbReference type="ARBA" id="ARBA00064300"/>
    </source>
</evidence>
<dbReference type="FunCoup" id="Q9N2T5">
    <property type="interactions" value="80"/>
</dbReference>
<dbReference type="WormBase" id="Y9C9A.10">
    <property type="protein sequence ID" value="CE25645"/>
    <property type="gene ID" value="WBGene00006201"/>
    <property type="gene designation" value="str-155"/>
</dbReference>